<dbReference type="OrthoDB" id="27330at2"/>
<dbReference type="InterPro" id="IPR004474">
    <property type="entry name" value="LytR_CpsA_psr"/>
</dbReference>
<dbReference type="RefSeq" id="WP_056944352.1">
    <property type="nucleotide sequence ID" value="NZ_AZDT01000042.1"/>
</dbReference>
<evidence type="ECO:0000313" key="4">
    <source>
        <dbReference type="EMBL" id="KRK74859.1"/>
    </source>
</evidence>
<dbReference type="STRING" id="1423773.FD30_GL002030"/>
<organism evidence="4 5">
    <name type="scientific">Levilactobacillus namurensis DSM 19117</name>
    <dbReference type="NCBI Taxonomy" id="1423773"/>
    <lineage>
        <taxon>Bacteria</taxon>
        <taxon>Bacillati</taxon>
        <taxon>Bacillota</taxon>
        <taxon>Bacilli</taxon>
        <taxon>Lactobacillales</taxon>
        <taxon>Lactobacillaceae</taxon>
        <taxon>Levilactobacillus</taxon>
    </lineage>
</organism>
<proteinExistence type="inferred from homology"/>
<dbReference type="Pfam" id="PF03816">
    <property type="entry name" value="LytR_cpsA_psr"/>
    <property type="match status" value="1"/>
</dbReference>
<name>A0A0R1JV26_9LACO</name>
<dbReference type="PATRIC" id="fig|1423773.3.peg.2083"/>
<keyword evidence="2" id="KW-1133">Transmembrane helix</keyword>
<feature type="domain" description="Cell envelope-related transcriptional attenuator" evidence="3">
    <location>
        <begin position="93"/>
        <end position="235"/>
    </location>
</feature>
<evidence type="ECO:0000256" key="2">
    <source>
        <dbReference type="SAM" id="Phobius"/>
    </source>
</evidence>
<comment type="similarity">
    <text evidence="1">Belongs to the LytR/CpsA/Psr (LCP) family.</text>
</comment>
<comment type="caution">
    <text evidence="4">The sequence shown here is derived from an EMBL/GenBank/DDBJ whole genome shotgun (WGS) entry which is preliminary data.</text>
</comment>
<accession>A0A0R1JV26</accession>
<sequence length="334" mass="36916">MNTAPQEPLPPRERHFSHSGKLKRIILTLLACLLIGGGLYGWYALHQAKTTFSKTYHALPTKPNDLALTSGKPFAVLLMGTDTGALGRHSVGRTDTMIIATINPKRQTAKLTSIPRDTLVDVYGSQQDDEKINAALPLYGPETAIKTVEHLVNIPIHYYVLINMGGLEKMINAVGGVDVVPPLTFHYEQANVKKNQKIHLNGASALAYSRMRDDDPLGDYGRQIRQRQIIKQLVLKEAGLSSVAHYQRVLGSLKDNMQTNLTFQDLLWLRTKYGHTSRHVQSATLQGKPAVINGIDYQIAPQTTIDQVSKDLRKALGLPVNVQFQTDALDPTGE</sequence>
<dbReference type="Gene3D" id="3.40.630.190">
    <property type="entry name" value="LCP protein"/>
    <property type="match status" value="1"/>
</dbReference>
<keyword evidence="2" id="KW-0472">Membrane</keyword>
<gene>
    <name evidence="4" type="ORF">FD30_GL002030</name>
</gene>
<evidence type="ECO:0000259" key="3">
    <source>
        <dbReference type="Pfam" id="PF03816"/>
    </source>
</evidence>
<dbReference type="EMBL" id="AZDT01000042">
    <property type="protein sequence ID" value="KRK74859.1"/>
    <property type="molecule type" value="Genomic_DNA"/>
</dbReference>
<dbReference type="AlphaFoldDB" id="A0A0R1JV26"/>
<reference evidence="4 5" key="1">
    <citation type="journal article" date="2015" name="Genome Announc.">
        <title>Expanding the biotechnology potential of lactobacilli through comparative genomics of 213 strains and associated genera.</title>
        <authorList>
            <person name="Sun Z."/>
            <person name="Harris H.M."/>
            <person name="McCann A."/>
            <person name="Guo C."/>
            <person name="Argimon S."/>
            <person name="Zhang W."/>
            <person name="Yang X."/>
            <person name="Jeffery I.B."/>
            <person name="Cooney J.C."/>
            <person name="Kagawa T.F."/>
            <person name="Liu W."/>
            <person name="Song Y."/>
            <person name="Salvetti E."/>
            <person name="Wrobel A."/>
            <person name="Rasinkangas P."/>
            <person name="Parkhill J."/>
            <person name="Rea M.C."/>
            <person name="O'Sullivan O."/>
            <person name="Ritari J."/>
            <person name="Douillard F.P."/>
            <person name="Paul Ross R."/>
            <person name="Yang R."/>
            <person name="Briner A.E."/>
            <person name="Felis G.E."/>
            <person name="de Vos W.M."/>
            <person name="Barrangou R."/>
            <person name="Klaenhammer T.R."/>
            <person name="Caufield P.W."/>
            <person name="Cui Y."/>
            <person name="Zhang H."/>
            <person name="O'Toole P.W."/>
        </authorList>
    </citation>
    <scope>NUCLEOTIDE SEQUENCE [LARGE SCALE GENOMIC DNA]</scope>
    <source>
        <strain evidence="4 5">DSM 19117</strain>
    </source>
</reference>
<dbReference type="InterPro" id="IPR050922">
    <property type="entry name" value="LytR/CpsA/Psr_CW_biosynth"/>
</dbReference>
<evidence type="ECO:0000256" key="1">
    <source>
        <dbReference type="ARBA" id="ARBA00006068"/>
    </source>
</evidence>
<keyword evidence="2" id="KW-0812">Transmembrane</keyword>
<feature type="transmembrane region" description="Helical" evidence="2">
    <location>
        <begin position="25"/>
        <end position="45"/>
    </location>
</feature>
<dbReference type="PANTHER" id="PTHR33392">
    <property type="entry name" value="POLYISOPRENYL-TEICHOIC ACID--PEPTIDOGLYCAN TEICHOIC ACID TRANSFERASE TAGU"/>
    <property type="match status" value="1"/>
</dbReference>
<dbReference type="GeneID" id="84783765"/>
<protein>
    <submittedName>
        <fullName evidence="4">Cell envelope-related transcriptional attenuator</fullName>
    </submittedName>
</protein>
<dbReference type="PANTHER" id="PTHR33392:SF6">
    <property type="entry name" value="POLYISOPRENYL-TEICHOIC ACID--PEPTIDOGLYCAN TEICHOIC ACID TRANSFERASE TAGU"/>
    <property type="match status" value="1"/>
</dbReference>
<evidence type="ECO:0000313" key="5">
    <source>
        <dbReference type="Proteomes" id="UP000051162"/>
    </source>
</evidence>
<keyword evidence="5" id="KW-1185">Reference proteome</keyword>
<dbReference type="NCBIfam" id="TIGR00350">
    <property type="entry name" value="lytR_cpsA_psr"/>
    <property type="match status" value="1"/>
</dbReference>
<dbReference type="Proteomes" id="UP000051162">
    <property type="component" value="Unassembled WGS sequence"/>
</dbReference>